<keyword evidence="2" id="KW-0663">Pyridoxal phosphate</keyword>
<dbReference type="GO" id="GO:0016779">
    <property type="term" value="F:nucleotidyltransferase activity"/>
    <property type="evidence" value="ECO:0007669"/>
    <property type="project" value="UniProtKB-ARBA"/>
</dbReference>
<evidence type="ECO:0000313" key="6">
    <source>
        <dbReference type="EMBL" id="EXY72541.1"/>
    </source>
</evidence>
<proteinExistence type="inferred from homology"/>
<dbReference type="Proteomes" id="UP000020529">
    <property type="component" value="Unassembled WGS sequence"/>
</dbReference>
<comment type="cofactor">
    <cofactor evidence="1 3">
        <name>pyridoxal 5'-phosphate</name>
        <dbReference type="ChEBI" id="CHEBI:597326"/>
    </cofactor>
</comment>
<dbReference type="Gene3D" id="3.40.640.10">
    <property type="entry name" value="Type I PLP-dependent aspartate aminotransferase-like (Major domain)"/>
    <property type="match status" value="1"/>
</dbReference>
<dbReference type="CDD" id="cd02523">
    <property type="entry name" value="PC_cytidylyltransferase"/>
    <property type="match status" value="1"/>
</dbReference>
<dbReference type="SUPFAM" id="SSF53448">
    <property type="entry name" value="Nucleotide-diphospho-sugar transferases"/>
    <property type="match status" value="1"/>
</dbReference>
<dbReference type="GO" id="GO:0008483">
    <property type="term" value="F:transaminase activity"/>
    <property type="evidence" value="ECO:0007669"/>
    <property type="project" value="UniProtKB-KW"/>
</dbReference>
<dbReference type="InterPro" id="IPR004838">
    <property type="entry name" value="NHTrfase_class1_PyrdxlP-BS"/>
</dbReference>
<name>A0A015TPE8_BACFG</name>
<organism evidence="6 7">
    <name type="scientific">Bacteroides fragilis str. 3988T(B)14</name>
    <dbReference type="NCBI Taxonomy" id="1339315"/>
    <lineage>
        <taxon>Bacteria</taxon>
        <taxon>Pseudomonadati</taxon>
        <taxon>Bacteroidota</taxon>
        <taxon>Bacteroidia</taxon>
        <taxon>Bacteroidales</taxon>
        <taxon>Bacteroidaceae</taxon>
        <taxon>Bacteroides</taxon>
    </lineage>
</organism>
<evidence type="ECO:0000256" key="1">
    <source>
        <dbReference type="ARBA" id="ARBA00001933"/>
    </source>
</evidence>
<evidence type="ECO:0000259" key="5">
    <source>
        <dbReference type="Pfam" id="PF12804"/>
    </source>
</evidence>
<dbReference type="EC" id="2.6.1.-" evidence="3"/>
<dbReference type="PROSITE" id="PS00105">
    <property type="entry name" value="AA_TRANSFER_CLASS_1"/>
    <property type="match status" value="1"/>
</dbReference>
<dbReference type="Gene3D" id="3.90.1150.10">
    <property type="entry name" value="Aspartate Aminotransferase, domain 1"/>
    <property type="match status" value="1"/>
</dbReference>
<dbReference type="CDD" id="cd00609">
    <property type="entry name" value="AAT_like"/>
    <property type="match status" value="1"/>
</dbReference>
<dbReference type="EMBL" id="JGCY01000403">
    <property type="protein sequence ID" value="EXY72541.1"/>
    <property type="molecule type" value="Genomic_DNA"/>
</dbReference>
<dbReference type="PANTHER" id="PTHR42885">
    <property type="entry name" value="HISTIDINOL-PHOSPHATE AMINOTRANSFERASE-RELATED"/>
    <property type="match status" value="1"/>
</dbReference>
<dbReference type="GO" id="GO:0030170">
    <property type="term" value="F:pyridoxal phosphate binding"/>
    <property type="evidence" value="ECO:0007669"/>
    <property type="project" value="InterPro"/>
</dbReference>
<dbReference type="AlphaFoldDB" id="A0A015TPE8"/>
<evidence type="ECO:0000259" key="4">
    <source>
        <dbReference type="Pfam" id="PF00155"/>
    </source>
</evidence>
<comment type="caution">
    <text evidence="6">The sequence shown here is derived from an EMBL/GenBank/DDBJ whole genome shotgun (WGS) entry which is preliminary data.</text>
</comment>
<comment type="similarity">
    <text evidence="3">Belongs to the class-I pyridoxal-phosphate-dependent aminotransferase family.</text>
</comment>
<evidence type="ECO:0000256" key="2">
    <source>
        <dbReference type="ARBA" id="ARBA00022898"/>
    </source>
</evidence>
<evidence type="ECO:0000256" key="3">
    <source>
        <dbReference type="RuleBase" id="RU000481"/>
    </source>
</evidence>
<dbReference type="InterPro" id="IPR025877">
    <property type="entry name" value="MobA-like_NTP_Trfase"/>
</dbReference>
<dbReference type="SUPFAM" id="SSF53383">
    <property type="entry name" value="PLP-dependent transferases"/>
    <property type="match status" value="1"/>
</dbReference>
<dbReference type="InterPro" id="IPR015424">
    <property type="entry name" value="PyrdxlP-dep_Trfase"/>
</dbReference>
<dbReference type="Gene3D" id="3.90.550.10">
    <property type="entry name" value="Spore Coat Polysaccharide Biosynthesis Protein SpsA, Chain A"/>
    <property type="match status" value="1"/>
</dbReference>
<dbReference type="InterPro" id="IPR004839">
    <property type="entry name" value="Aminotransferase_I/II_large"/>
</dbReference>
<protein>
    <recommendedName>
        <fullName evidence="3">Aminotransferase</fullName>
        <ecNumber evidence="3">2.6.1.-</ecNumber>
    </recommendedName>
</protein>
<dbReference type="Pfam" id="PF12804">
    <property type="entry name" value="NTP_transf_3"/>
    <property type="match status" value="1"/>
</dbReference>
<dbReference type="PANTHER" id="PTHR42885:SF1">
    <property type="entry name" value="THREONINE-PHOSPHATE DECARBOXYLASE"/>
    <property type="match status" value="1"/>
</dbReference>
<accession>A0A015TPE8</accession>
<reference evidence="6 7" key="1">
    <citation type="submission" date="2014-02" db="EMBL/GenBank/DDBJ databases">
        <authorList>
            <person name="Sears C."/>
            <person name="Carroll K."/>
            <person name="Sack B.R."/>
            <person name="Qadri F."/>
            <person name="Myers L.L."/>
            <person name="Chung G.-T."/>
            <person name="Escheverria P."/>
            <person name="Fraser C.M."/>
            <person name="Sadzewicz L."/>
            <person name="Shefchek K.A."/>
            <person name="Tallon L."/>
            <person name="Das S.P."/>
            <person name="Daugherty S."/>
            <person name="Mongodin E.F."/>
        </authorList>
    </citation>
    <scope>NUCLEOTIDE SEQUENCE [LARGE SCALE GENOMIC DNA]</scope>
    <source>
        <strain evidence="7">3988T(B)14</strain>
    </source>
</reference>
<evidence type="ECO:0000313" key="7">
    <source>
        <dbReference type="Proteomes" id="UP000020529"/>
    </source>
</evidence>
<dbReference type="InterPro" id="IPR029044">
    <property type="entry name" value="Nucleotide-diphossugar_trans"/>
</dbReference>
<feature type="domain" description="MobA-like NTP transferase" evidence="5">
    <location>
        <begin position="3"/>
        <end position="130"/>
    </location>
</feature>
<dbReference type="InterPro" id="IPR015421">
    <property type="entry name" value="PyrdxlP-dep_Trfase_major"/>
</dbReference>
<keyword evidence="3" id="KW-0032">Aminotransferase</keyword>
<dbReference type="Pfam" id="PF00155">
    <property type="entry name" value="Aminotran_1_2"/>
    <property type="match status" value="1"/>
</dbReference>
<dbReference type="RefSeq" id="WP_032588739.1">
    <property type="nucleotide sequence ID" value="NZ_JGCY01000403.1"/>
</dbReference>
<keyword evidence="3 6" id="KW-0808">Transferase</keyword>
<feature type="domain" description="Aminotransferase class I/classII large" evidence="4">
    <location>
        <begin position="301"/>
        <end position="595"/>
    </location>
</feature>
<sequence>MQAIILAAGMGRRLGELTRYDTKCMIEVNGIRIIDRLLANLAVARLSRIVLVIGFQGDKLRAYLGNEYCGIPIYYLENPYYAHTNNIYSLFLARHHLASDDTLLLESDIVFEKRILERVLEEPYPNVAVVDRYKSWMDGTMVTVDEKQFIVDFVSKHTFSYEKTSTYFKTVNIYRFSKEFSVGKYVPFLEAYCKCFDNSAYYEQILAVLSLLDKAGLKALPLEGEKWYEIDDMQDLDIAETLFGKKEGLLPGYQKRYGGYWRFPFLLDFAYLVNPHFPTERMLEELKANFDKLLRQYPSGSYVNRRLVAKHWSIPAEAVAVGNGAAELIRKLMELLPGRMGVILPTFEEYLVRDDRIETFLPLGPGYRYTVSDLKTFFEDKGVTSLLLLNPDNPSGNSIPYEDLISLAGWTQERSIRLIVDESFIDFSEGGEETSLIDDKILKEYNHLVVIKSLSKSHGIPGLRLGIAVSGDHKLMDELQQKLPVWNINSLAEYYLQILDKYTIAYRQACARFREERALFFEELQEVGYLAVFPSQANFFLCEVTHKYSARELAELLLREHDILVKDCSLKRGMYGKQYIRIAIRSKEENRYLAGILKYKL</sequence>
<dbReference type="InterPro" id="IPR015422">
    <property type="entry name" value="PyrdxlP-dep_Trfase_small"/>
</dbReference>
<dbReference type="PATRIC" id="fig|1339315.3.peg.4401"/>
<gene>
    <name evidence="6" type="ORF">M124_3763</name>
</gene>